<accession>A0A1J8Q1K3</accession>
<evidence type="ECO:0000313" key="1">
    <source>
        <dbReference type="EMBL" id="OJA13859.1"/>
    </source>
</evidence>
<name>A0A1J8Q1K3_9AGAM</name>
<keyword evidence="2" id="KW-1185">Reference proteome</keyword>
<proteinExistence type="predicted"/>
<organism evidence="1 2">
    <name type="scientific">Rhizopogon vesiculosus</name>
    <dbReference type="NCBI Taxonomy" id="180088"/>
    <lineage>
        <taxon>Eukaryota</taxon>
        <taxon>Fungi</taxon>
        <taxon>Dikarya</taxon>
        <taxon>Basidiomycota</taxon>
        <taxon>Agaricomycotina</taxon>
        <taxon>Agaricomycetes</taxon>
        <taxon>Agaricomycetidae</taxon>
        <taxon>Boletales</taxon>
        <taxon>Suillineae</taxon>
        <taxon>Rhizopogonaceae</taxon>
        <taxon>Rhizopogon</taxon>
    </lineage>
</organism>
<protein>
    <submittedName>
        <fullName evidence="1">Uncharacterized protein</fullName>
    </submittedName>
</protein>
<comment type="caution">
    <text evidence="1">The sequence shown here is derived from an EMBL/GenBank/DDBJ whole genome shotgun (WGS) entry which is preliminary data.</text>
</comment>
<dbReference type="Proteomes" id="UP000183567">
    <property type="component" value="Unassembled WGS sequence"/>
</dbReference>
<gene>
    <name evidence="1" type="ORF">AZE42_11120</name>
</gene>
<evidence type="ECO:0000313" key="2">
    <source>
        <dbReference type="Proteomes" id="UP000183567"/>
    </source>
</evidence>
<sequence length="115" mass="12594">MAVLDGPLSHVLPVLWCHRIPPTLTCTIVTALDVSSFPYLCKVTLIWQCHVSQASIWQFQSKRLAIDYSDAPVLCPTSAGDALALSAAWIEAFPEVKFTVDDVILSVELQSHPGM</sequence>
<reference evidence="1 2" key="1">
    <citation type="submission" date="2016-03" db="EMBL/GenBank/DDBJ databases">
        <title>Comparative genomics of the ectomycorrhizal sister species Rhizopogon vinicolor and Rhizopogon vesiculosus (Basidiomycota: Boletales) reveals a divergence of the mating type B locus.</title>
        <authorList>
            <person name="Mujic A.B."/>
            <person name="Kuo A."/>
            <person name="Tritt A."/>
            <person name="Lipzen A."/>
            <person name="Chen C."/>
            <person name="Johnson J."/>
            <person name="Sharma A."/>
            <person name="Barry K."/>
            <person name="Grigoriev I.V."/>
            <person name="Spatafora J.W."/>
        </authorList>
    </citation>
    <scope>NUCLEOTIDE SEQUENCE [LARGE SCALE GENOMIC DNA]</scope>
    <source>
        <strain evidence="1 2">AM-OR11-056</strain>
    </source>
</reference>
<dbReference type="AlphaFoldDB" id="A0A1J8Q1K3"/>
<dbReference type="EMBL" id="LVVM01004007">
    <property type="protein sequence ID" value="OJA13859.1"/>
    <property type="molecule type" value="Genomic_DNA"/>
</dbReference>
<dbReference type="OrthoDB" id="2693377at2759"/>